<feature type="domain" description="Phosphotyrosine protein phosphatase I" evidence="7">
    <location>
        <begin position="3"/>
        <end position="148"/>
    </location>
</feature>
<evidence type="ECO:0000256" key="1">
    <source>
        <dbReference type="ARBA" id="ARBA00011063"/>
    </source>
</evidence>
<dbReference type="GO" id="GO:0004725">
    <property type="term" value="F:protein tyrosine phosphatase activity"/>
    <property type="evidence" value="ECO:0007669"/>
    <property type="project" value="UniProtKB-EC"/>
</dbReference>
<keyword evidence="3" id="KW-0378">Hydrolase</keyword>
<dbReference type="RefSeq" id="WP_126758238.1">
    <property type="nucleotide sequence ID" value="NZ_PIPQ01000014.1"/>
</dbReference>
<protein>
    <recommendedName>
        <fullName evidence="2">protein-tyrosine-phosphatase</fullName>
        <ecNumber evidence="2">3.1.3.48</ecNumber>
    </recommendedName>
</protein>
<dbReference type="PANTHER" id="PTHR11717:SF31">
    <property type="entry name" value="LOW MOLECULAR WEIGHT PROTEIN-TYROSINE-PHOSPHATASE ETP-RELATED"/>
    <property type="match status" value="1"/>
</dbReference>
<comment type="similarity">
    <text evidence="1">Belongs to the low molecular weight phosphotyrosine protein phosphatase family.</text>
</comment>
<dbReference type="Gene3D" id="3.40.50.2300">
    <property type="match status" value="1"/>
</dbReference>
<organism evidence="8 9">
    <name type="scientific">Aliidiomarina taiwanensis</name>
    <dbReference type="NCBI Taxonomy" id="946228"/>
    <lineage>
        <taxon>Bacteria</taxon>
        <taxon>Pseudomonadati</taxon>
        <taxon>Pseudomonadota</taxon>
        <taxon>Gammaproteobacteria</taxon>
        <taxon>Alteromonadales</taxon>
        <taxon>Idiomarinaceae</taxon>
        <taxon>Aliidiomarina</taxon>
    </lineage>
</organism>
<sequence>MFDNILVVCLGNICRSPTAEFMLKQALPEKHIASAGIQACLHKDGTGWDMDATARRIAEENGLACPPHAAQKLNQQLASEYDLILVMEAKHRNMVAERFPEALAKTMLLGHWLADSTKDIPDPYKKSDDVFQHVYHLIERASQSWANKLG</sequence>
<evidence type="ECO:0000256" key="6">
    <source>
        <dbReference type="PIRSR" id="PIRSR617867-1"/>
    </source>
</evidence>
<feature type="active site" description="Nucleophile" evidence="6">
    <location>
        <position position="9"/>
    </location>
</feature>
<dbReference type="PANTHER" id="PTHR11717">
    <property type="entry name" value="LOW MOLECULAR WEIGHT PROTEIN TYROSINE PHOSPHATASE"/>
    <property type="match status" value="1"/>
</dbReference>
<dbReference type="SMART" id="SM00226">
    <property type="entry name" value="LMWPc"/>
    <property type="match status" value="1"/>
</dbReference>
<dbReference type="EMBL" id="PIPQ01000014">
    <property type="protein sequence ID" value="RUO37104.1"/>
    <property type="molecule type" value="Genomic_DNA"/>
</dbReference>
<dbReference type="EC" id="3.1.3.48" evidence="2"/>
<reference evidence="8 9" key="1">
    <citation type="journal article" date="2011" name="Front. Microbiol.">
        <title>Genomic signatures of strain selection and enhancement in Bacillus atrophaeus var. globigii, a historical biowarfare simulant.</title>
        <authorList>
            <person name="Gibbons H.S."/>
            <person name="Broomall S.M."/>
            <person name="McNew L.A."/>
            <person name="Daligault H."/>
            <person name="Chapman C."/>
            <person name="Bruce D."/>
            <person name="Karavis M."/>
            <person name="Krepps M."/>
            <person name="McGregor P.A."/>
            <person name="Hong C."/>
            <person name="Park K.H."/>
            <person name="Akmal A."/>
            <person name="Feldman A."/>
            <person name="Lin J.S."/>
            <person name="Chang W.E."/>
            <person name="Higgs B.W."/>
            <person name="Demirev P."/>
            <person name="Lindquist J."/>
            <person name="Liem A."/>
            <person name="Fochler E."/>
            <person name="Read T.D."/>
            <person name="Tapia R."/>
            <person name="Johnson S."/>
            <person name="Bishop-Lilly K.A."/>
            <person name="Detter C."/>
            <person name="Han C."/>
            <person name="Sozhamannan S."/>
            <person name="Rosenzweig C.N."/>
            <person name="Skowronski E.W."/>
        </authorList>
    </citation>
    <scope>NUCLEOTIDE SEQUENCE [LARGE SCALE GENOMIC DNA]</scope>
    <source>
        <strain evidence="8 9">AIT1</strain>
    </source>
</reference>
<keyword evidence="9" id="KW-1185">Reference proteome</keyword>
<dbReference type="Pfam" id="PF01451">
    <property type="entry name" value="LMWPc"/>
    <property type="match status" value="1"/>
</dbReference>
<dbReference type="InterPro" id="IPR023485">
    <property type="entry name" value="Ptyr_pPase"/>
</dbReference>
<dbReference type="CDD" id="cd16343">
    <property type="entry name" value="LMWPTP"/>
    <property type="match status" value="1"/>
</dbReference>
<evidence type="ECO:0000259" key="7">
    <source>
        <dbReference type="SMART" id="SM00226"/>
    </source>
</evidence>
<evidence type="ECO:0000256" key="2">
    <source>
        <dbReference type="ARBA" id="ARBA00013064"/>
    </source>
</evidence>
<evidence type="ECO:0000256" key="5">
    <source>
        <dbReference type="ARBA" id="ARBA00051722"/>
    </source>
</evidence>
<evidence type="ECO:0000313" key="9">
    <source>
        <dbReference type="Proteomes" id="UP000286976"/>
    </source>
</evidence>
<dbReference type="OrthoDB" id="9784339at2"/>
<dbReference type="SUPFAM" id="SSF52788">
    <property type="entry name" value="Phosphotyrosine protein phosphatases I"/>
    <property type="match status" value="1"/>
</dbReference>
<dbReference type="InterPro" id="IPR036196">
    <property type="entry name" value="Ptyr_pPase_sf"/>
</dbReference>
<gene>
    <name evidence="8" type="ORF">CWE15_11585</name>
</gene>
<evidence type="ECO:0000313" key="8">
    <source>
        <dbReference type="EMBL" id="RUO37104.1"/>
    </source>
</evidence>
<keyword evidence="4" id="KW-0904">Protein phosphatase</keyword>
<name>A0A432WTM1_9GAMM</name>
<feature type="active site" description="Proton donor" evidence="6">
    <location>
        <position position="122"/>
    </location>
</feature>
<dbReference type="InterPro" id="IPR017867">
    <property type="entry name" value="Tyr_phospatase_low_mol_wt"/>
</dbReference>
<comment type="catalytic activity">
    <reaction evidence="5">
        <text>O-phospho-L-tyrosyl-[protein] + H2O = L-tyrosyl-[protein] + phosphate</text>
        <dbReference type="Rhea" id="RHEA:10684"/>
        <dbReference type="Rhea" id="RHEA-COMP:10136"/>
        <dbReference type="Rhea" id="RHEA-COMP:20101"/>
        <dbReference type="ChEBI" id="CHEBI:15377"/>
        <dbReference type="ChEBI" id="CHEBI:43474"/>
        <dbReference type="ChEBI" id="CHEBI:46858"/>
        <dbReference type="ChEBI" id="CHEBI:61978"/>
        <dbReference type="EC" id="3.1.3.48"/>
    </reaction>
</comment>
<proteinExistence type="inferred from homology"/>
<accession>A0A432WTM1</accession>
<evidence type="ECO:0000256" key="3">
    <source>
        <dbReference type="ARBA" id="ARBA00022801"/>
    </source>
</evidence>
<dbReference type="AlphaFoldDB" id="A0A432WTM1"/>
<comment type="caution">
    <text evidence="8">The sequence shown here is derived from an EMBL/GenBank/DDBJ whole genome shotgun (WGS) entry which is preliminary data.</text>
</comment>
<dbReference type="InterPro" id="IPR050438">
    <property type="entry name" value="LMW_PTPase"/>
</dbReference>
<dbReference type="Proteomes" id="UP000286976">
    <property type="component" value="Unassembled WGS sequence"/>
</dbReference>
<dbReference type="PRINTS" id="PR00719">
    <property type="entry name" value="LMWPTPASE"/>
</dbReference>
<evidence type="ECO:0000256" key="4">
    <source>
        <dbReference type="ARBA" id="ARBA00022912"/>
    </source>
</evidence>
<feature type="active site" evidence="6">
    <location>
        <position position="15"/>
    </location>
</feature>